<keyword evidence="11" id="KW-1185">Reference proteome</keyword>
<dbReference type="Pfam" id="PF13715">
    <property type="entry name" value="CarbopepD_reg_2"/>
    <property type="match status" value="1"/>
</dbReference>
<dbReference type="Pfam" id="PF07715">
    <property type="entry name" value="Plug"/>
    <property type="match status" value="1"/>
</dbReference>
<dbReference type="InterPro" id="IPR023997">
    <property type="entry name" value="TonB-dep_OMP_SusC/RagA_CS"/>
</dbReference>
<protein>
    <submittedName>
        <fullName evidence="10">TonB-linked outer membrane protein, SusC/RagA family</fullName>
    </submittedName>
</protein>
<keyword evidence="3 7" id="KW-1134">Transmembrane beta strand</keyword>
<dbReference type="InterPro" id="IPR036942">
    <property type="entry name" value="Beta-barrel_TonB_sf"/>
</dbReference>
<dbReference type="SUPFAM" id="SSF56935">
    <property type="entry name" value="Porins"/>
    <property type="match status" value="1"/>
</dbReference>
<evidence type="ECO:0000313" key="10">
    <source>
        <dbReference type="EMBL" id="SDL26564.1"/>
    </source>
</evidence>
<sequence>MIRLHLLLLFVFLTCGYAQAQVKIISGKTLDKADNSPLPGVSIMLKGSKKGVQSDNKGNFTLDIGSSASATLIVNYVGYNTQQVEVGNKTQLDIYLVQADNGLNEVVVVGYGTQKKVNLTGSVASISSAQITNRPVTSMQNALQGITPGLTVKSRTGDVGSFNTTTGEGGAGGDIGSLSLRGSNQITLAGQAAVSKEPLIVVDGIPASPADFARINPNDVESISVLKDAASASIYGNRAANGVVLVTTKKGKDGKMNIEYNGYYGNQAPTNIPKYLGSPQYARLLNEALTNAGRPVRFTEEEIRKFDTGEDPDKYPNTDWYKASLLKTAPLQDHQISVSGGDKIKFYSGFGYMNQESLKKGKDMDRYSFRLNTNAAVNKRLNLSTTSSFTQEIYQMDGGDYSFTTLNRNVPTIPIRHTDGTWGSLSGGVFDPLVTGNTVRTLEEGGWSRSKEQRINTAVNADLTLIEGLTLRGTASYNAYNKTGSAFTNELAPIINFLTKQPVASTAVTPNALDERWDRNNRMLLQGTAEYEKTMGKHYGKILGGASYEAFQSRFIRAGRKDFPNNDLGVIDAGANNPNFNTNSGNLGEWAIQSFFGRMNYSYNDRYLLEANIRFDKSSRFGPANRLAVFPGFSAGWRISQEEFMKQIKWIDDLKIRASWGKLGNQDNVGNYDYLDLLVSKFAYSFADQTQNGVWQEKGSNSKVSWEKTTVSNLGMDLTMFNGKVNLTADYYLRNTNDILLSLQSALEYGLDAPAQNAGSVQNKGLELQLGYKNNIGGFTYGIGANMAKVWNKITSLSSADGNINDKYIFKVGEPLGSFYMYKSQGLFASDAEAAASPKINSASKGGDIKFADLNGDNKIDANDRTIVGNDQPFFTYGFNMNMAYKGFDFSMLAQGVTNVKVYLGEEASMAFFNGSGVKPIHEQRWTMANPDPNAAYPRLLKSENNTQNTVFSDFWLFNAAYLRIKSMSLGYTFNAPMISKMHLGGLRVYLSATNPFTVRADKRLKDFDPEVPSARSSYPGLKSYVVGLSVRF</sequence>
<dbReference type="Proteomes" id="UP000183200">
    <property type="component" value="Unassembled WGS sequence"/>
</dbReference>
<dbReference type="SUPFAM" id="SSF49464">
    <property type="entry name" value="Carboxypeptidase regulatory domain-like"/>
    <property type="match status" value="1"/>
</dbReference>
<dbReference type="RefSeq" id="WP_083361615.1">
    <property type="nucleotide sequence ID" value="NZ_FNGY01000001.1"/>
</dbReference>
<keyword evidence="4 7" id="KW-0812">Transmembrane</keyword>
<dbReference type="InterPro" id="IPR012910">
    <property type="entry name" value="Plug_dom"/>
</dbReference>
<evidence type="ECO:0000256" key="5">
    <source>
        <dbReference type="ARBA" id="ARBA00023136"/>
    </source>
</evidence>
<dbReference type="NCBIfam" id="TIGR04056">
    <property type="entry name" value="OMP_RagA_SusC"/>
    <property type="match status" value="1"/>
</dbReference>
<keyword evidence="2 7" id="KW-0813">Transport</keyword>
<dbReference type="Gene3D" id="2.40.170.20">
    <property type="entry name" value="TonB-dependent receptor, beta-barrel domain"/>
    <property type="match status" value="1"/>
</dbReference>
<dbReference type="PROSITE" id="PS52016">
    <property type="entry name" value="TONB_DEPENDENT_REC_3"/>
    <property type="match status" value="1"/>
</dbReference>
<organism evidence="10 11">
    <name type="scientific">Pedobacter steynii</name>
    <dbReference type="NCBI Taxonomy" id="430522"/>
    <lineage>
        <taxon>Bacteria</taxon>
        <taxon>Pseudomonadati</taxon>
        <taxon>Bacteroidota</taxon>
        <taxon>Sphingobacteriia</taxon>
        <taxon>Sphingobacteriales</taxon>
        <taxon>Sphingobacteriaceae</taxon>
        <taxon>Pedobacter</taxon>
    </lineage>
</organism>
<dbReference type="InterPro" id="IPR039426">
    <property type="entry name" value="TonB-dep_rcpt-like"/>
</dbReference>
<proteinExistence type="inferred from homology"/>
<gene>
    <name evidence="10" type="ORF">SAMN05421820_1013</name>
</gene>
<evidence type="ECO:0000256" key="2">
    <source>
        <dbReference type="ARBA" id="ARBA00022448"/>
    </source>
</evidence>
<evidence type="ECO:0000256" key="8">
    <source>
        <dbReference type="SAM" id="SignalP"/>
    </source>
</evidence>
<dbReference type="GO" id="GO:0009279">
    <property type="term" value="C:cell outer membrane"/>
    <property type="evidence" value="ECO:0007669"/>
    <property type="project" value="UniProtKB-SubCell"/>
</dbReference>
<dbReference type="NCBIfam" id="TIGR04057">
    <property type="entry name" value="SusC_RagA_signa"/>
    <property type="match status" value="1"/>
</dbReference>
<feature type="signal peptide" evidence="8">
    <location>
        <begin position="1"/>
        <end position="20"/>
    </location>
</feature>
<keyword evidence="6 7" id="KW-0998">Cell outer membrane</keyword>
<keyword evidence="5 7" id="KW-0472">Membrane</keyword>
<dbReference type="EMBL" id="FNGY01000001">
    <property type="protein sequence ID" value="SDL26564.1"/>
    <property type="molecule type" value="Genomic_DNA"/>
</dbReference>
<accession>A0A1G9INT6</accession>
<evidence type="ECO:0000256" key="1">
    <source>
        <dbReference type="ARBA" id="ARBA00004571"/>
    </source>
</evidence>
<comment type="subcellular location">
    <subcellularLocation>
        <location evidence="1 7">Cell outer membrane</location>
        <topology evidence="1 7">Multi-pass membrane protein</topology>
    </subcellularLocation>
</comment>
<reference evidence="11" key="1">
    <citation type="submission" date="2016-10" db="EMBL/GenBank/DDBJ databases">
        <authorList>
            <person name="Varghese N."/>
            <person name="Submissions S."/>
        </authorList>
    </citation>
    <scope>NUCLEOTIDE SEQUENCE [LARGE SCALE GENOMIC DNA]</scope>
    <source>
        <strain evidence="11">DSM 19110</strain>
    </source>
</reference>
<evidence type="ECO:0000256" key="4">
    <source>
        <dbReference type="ARBA" id="ARBA00022692"/>
    </source>
</evidence>
<dbReference type="Gene3D" id="2.60.40.1120">
    <property type="entry name" value="Carboxypeptidase-like, regulatory domain"/>
    <property type="match status" value="1"/>
</dbReference>
<evidence type="ECO:0000256" key="3">
    <source>
        <dbReference type="ARBA" id="ARBA00022452"/>
    </source>
</evidence>
<feature type="chain" id="PRO_5010179523" evidence="8">
    <location>
        <begin position="21"/>
        <end position="1033"/>
    </location>
</feature>
<name>A0A1G9INT6_9SPHI</name>
<dbReference type="InterPro" id="IPR023996">
    <property type="entry name" value="TonB-dep_OMP_SusC/RagA"/>
</dbReference>
<evidence type="ECO:0000256" key="7">
    <source>
        <dbReference type="PROSITE-ProRule" id="PRU01360"/>
    </source>
</evidence>
<evidence type="ECO:0000259" key="9">
    <source>
        <dbReference type="Pfam" id="PF07715"/>
    </source>
</evidence>
<dbReference type="InterPro" id="IPR008969">
    <property type="entry name" value="CarboxyPept-like_regulatory"/>
</dbReference>
<dbReference type="Gene3D" id="2.170.130.10">
    <property type="entry name" value="TonB-dependent receptor, plug domain"/>
    <property type="match status" value="1"/>
</dbReference>
<keyword evidence="8" id="KW-0732">Signal</keyword>
<dbReference type="STRING" id="430522.BFS30_00455"/>
<evidence type="ECO:0000313" key="11">
    <source>
        <dbReference type="Proteomes" id="UP000183200"/>
    </source>
</evidence>
<dbReference type="OrthoDB" id="9768177at2"/>
<evidence type="ECO:0000256" key="6">
    <source>
        <dbReference type="ARBA" id="ARBA00023237"/>
    </source>
</evidence>
<comment type="similarity">
    <text evidence="7">Belongs to the TonB-dependent receptor family.</text>
</comment>
<dbReference type="AlphaFoldDB" id="A0A1G9INT6"/>
<dbReference type="InterPro" id="IPR037066">
    <property type="entry name" value="Plug_dom_sf"/>
</dbReference>
<feature type="domain" description="TonB-dependent receptor plug" evidence="9">
    <location>
        <begin position="116"/>
        <end position="243"/>
    </location>
</feature>